<dbReference type="NCBIfam" id="TIGR00277">
    <property type="entry name" value="HDIG"/>
    <property type="match status" value="1"/>
</dbReference>
<organism evidence="4 5">
    <name type="scientific">Halalkalibacter alkalisediminis</name>
    <dbReference type="NCBI Taxonomy" id="935616"/>
    <lineage>
        <taxon>Bacteria</taxon>
        <taxon>Bacillati</taxon>
        <taxon>Bacillota</taxon>
        <taxon>Bacilli</taxon>
        <taxon>Bacillales</taxon>
        <taxon>Bacillaceae</taxon>
        <taxon>Halalkalibacter</taxon>
    </lineage>
</organism>
<dbReference type="SMART" id="SM00471">
    <property type="entry name" value="HDc"/>
    <property type="match status" value="1"/>
</dbReference>
<keyword evidence="2" id="KW-0472">Membrane</keyword>
<keyword evidence="2" id="KW-0812">Transmembrane</keyword>
<dbReference type="SUPFAM" id="SSF109604">
    <property type="entry name" value="HD-domain/PDEase-like"/>
    <property type="match status" value="1"/>
</dbReference>
<keyword evidence="5" id="KW-1185">Reference proteome</keyword>
<gene>
    <name evidence="4" type="ORF">ACFFH4_03105</name>
</gene>
<keyword evidence="2" id="KW-1133">Transmembrane helix</keyword>
<evidence type="ECO:0000256" key="1">
    <source>
        <dbReference type="SAM" id="MobiDB-lite"/>
    </source>
</evidence>
<feature type="transmembrane region" description="Helical" evidence="2">
    <location>
        <begin position="427"/>
        <end position="445"/>
    </location>
</feature>
<feature type="transmembrane region" description="Helical" evidence="2">
    <location>
        <begin position="24"/>
        <end position="46"/>
    </location>
</feature>
<evidence type="ECO:0000256" key="2">
    <source>
        <dbReference type="SAM" id="Phobius"/>
    </source>
</evidence>
<evidence type="ECO:0000259" key="3">
    <source>
        <dbReference type="SMART" id="SM00471"/>
    </source>
</evidence>
<dbReference type="InterPro" id="IPR052722">
    <property type="entry name" value="PgpH_phosphodiesterase"/>
</dbReference>
<dbReference type="InterPro" id="IPR006674">
    <property type="entry name" value="HD_domain"/>
</dbReference>
<feature type="transmembrane region" description="Helical" evidence="2">
    <location>
        <begin position="321"/>
        <end position="342"/>
    </location>
</feature>
<feature type="transmembrane region" description="Helical" evidence="2">
    <location>
        <begin position="348"/>
        <end position="367"/>
    </location>
</feature>
<feature type="transmembrane region" description="Helical" evidence="2">
    <location>
        <begin position="457"/>
        <end position="480"/>
    </location>
</feature>
<dbReference type="InterPro" id="IPR011621">
    <property type="entry name" value="Metal-dep_PHydrolase_7TM_intra"/>
</dbReference>
<name>A0ABV6NBG3_9BACI</name>
<dbReference type="InterPro" id="IPR006675">
    <property type="entry name" value="HDIG_dom"/>
</dbReference>
<reference evidence="4 5" key="1">
    <citation type="submission" date="2024-09" db="EMBL/GenBank/DDBJ databases">
        <authorList>
            <person name="Sun Q."/>
            <person name="Mori K."/>
        </authorList>
    </citation>
    <scope>NUCLEOTIDE SEQUENCE [LARGE SCALE GENOMIC DNA]</scope>
    <source>
        <strain evidence="4 5">NCAIM B.02301</strain>
    </source>
</reference>
<comment type="caution">
    <text evidence="4">The sequence shown here is derived from an EMBL/GenBank/DDBJ whole genome shotgun (WGS) entry which is preliminary data.</text>
</comment>
<feature type="transmembrane region" description="Helical" evidence="2">
    <location>
        <begin position="288"/>
        <end position="309"/>
    </location>
</feature>
<dbReference type="PANTHER" id="PTHR36442:SF1">
    <property type="entry name" value="CYCLIC-DI-AMP PHOSPHODIESTERASE PGPH"/>
    <property type="match status" value="1"/>
</dbReference>
<protein>
    <submittedName>
        <fullName evidence="4">HD family phosphohydrolase</fullName>
    </submittedName>
</protein>
<feature type="transmembrane region" description="Helical" evidence="2">
    <location>
        <begin position="396"/>
        <end position="415"/>
    </location>
</feature>
<proteinExistence type="predicted"/>
<dbReference type="InterPro" id="IPR003607">
    <property type="entry name" value="HD/PDEase_dom"/>
</dbReference>
<feature type="transmembrane region" description="Helical" evidence="2">
    <location>
        <begin position="372"/>
        <end position="390"/>
    </location>
</feature>
<dbReference type="CDD" id="cd00077">
    <property type="entry name" value="HDc"/>
    <property type="match status" value="1"/>
</dbReference>
<dbReference type="InterPro" id="IPR011624">
    <property type="entry name" value="Metal-dep_PHydrolase_7TM_extra"/>
</dbReference>
<sequence length="732" mass="82674">MIKLKRRSSIDQHKWWKQVRDHQYLRGILFFAIGILLYLLLLGNVIPEKLDVQLSQIAEQDIRSPITAEHKTATEERRSAAVDDVSPVYELKREYAQNQVRKVHDIFDLVNQVRIDEAEEEELGDNTETDRDEEEVLNRQIDFVKDVLTPRTSNDISDETLKTFLQASESQIQIARETTSNAVHEIMSERISIRDLLQAKEEVRSQIAISTVSNDLLEAMKEVAEFAIIPNYIYDANATEQLRQESAESVEPVLIREGQLLVKEGEMINHDIYEQLRIVGLLDDSFNVFPYVGLALLIGLIISMLSYYVNEAQTSVQKNNSHLLMFTLIFIVTIVIMKITSMLEGLEIQGIGFVVPVSIGAMLITLLIHTRLALFTGIMFAVIGSIMFNNETVGTFHFSYGFYILFSSFAGAYFLSKSTRLSRILRAGLFVSFVNMVAVIALLFMKTVQSGWLEIGMHIGFAFLSGFVAAVLTIGLLPFFEEGFGILSTSKLIELSSPNQPLLRKILVEAPGTYHHSVVVGNLAEAACESIGENGLLARVGSYYHDLGKTKRPHFFIENQMRMENPHDKISPQLSRTIIIAHPYDGADLLREYKMPKEIIDIAEQHHGTTLLKYFYHKANKDSEQPIPESQFRYPGPKAQTKVSAIVGIADSVEAAVRTIQKPTPDKIEALVRKIIQDKLEDGQFDESDLTLKELDRVAVSICETLKGTFHQRIEYPEDAKGKGDKKDERNS</sequence>
<dbReference type="Pfam" id="PF07698">
    <property type="entry name" value="7TM-7TMR_HD"/>
    <property type="match status" value="1"/>
</dbReference>
<accession>A0ABV6NBG3</accession>
<dbReference type="Pfam" id="PF07697">
    <property type="entry name" value="7TMR-HDED"/>
    <property type="match status" value="1"/>
</dbReference>
<dbReference type="Gene3D" id="1.10.3210.10">
    <property type="entry name" value="Hypothetical protein af1432"/>
    <property type="match status" value="1"/>
</dbReference>
<dbReference type="PANTHER" id="PTHR36442">
    <property type="entry name" value="CYCLIC-DI-AMP PHOSPHODIESTERASE PGPH"/>
    <property type="match status" value="1"/>
</dbReference>
<evidence type="ECO:0000313" key="4">
    <source>
        <dbReference type="EMBL" id="MFC0558041.1"/>
    </source>
</evidence>
<evidence type="ECO:0000313" key="5">
    <source>
        <dbReference type="Proteomes" id="UP001589833"/>
    </source>
</evidence>
<feature type="region of interest" description="Disordered" evidence="1">
    <location>
        <begin position="713"/>
        <end position="732"/>
    </location>
</feature>
<dbReference type="RefSeq" id="WP_337956340.1">
    <property type="nucleotide sequence ID" value="NZ_JAQQWT010000003.1"/>
</dbReference>
<feature type="domain" description="HD/PDEase" evidence="3">
    <location>
        <begin position="509"/>
        <end position="665"/>
    </location>
</feature>
<dbReference type="Proteomes" id="UP001589833">
    <property type="component" value="Unassembled WGS sequence"/>
</dbReference>
<dbReference type="EMBL" id="JBHLTR010000004">
    <property type="protein sequence ID" value="MFC0558041.1"/>
    <property type="molecule type" value="Genomic_DNA"/>
</dbReference>
<dbReference type="Pfam" id="PF01966">
    <property type="entry name" value="HD"/>
    <property type="match status" value="1"/>
</dbReference>